<dbReference type="GO" id="GO:1990165">
    <property type="term" value="F:single-strand break-containing DNA binding"/>
    <property type="evidence" value="ECO:0007669"/>
    <property type="project" value="TreeGrafter"/>
</dbReference>
<dbReference type="InterPro" id="IPR036265">
    <property type="entry name" value="HIT-like_sf"/>
</dbReference>
<accession>A0A6A6U0V3</accession>
<dbReference type="AlphaFoldDB" id="A0A6A6U0V3"/>
<dbReference type="PANTHER" id="PTHR12486">
    <property type="entry name" value="APRATAXIN-RELATED"/>
    <property type="match status" value="1"/>
</dbReference>
<sequence>MDQEEGSAPDDGFPGDQAVEPLSSLSRRVAETSVTKRFARIQASEDSANEYKYVDHPTHPLSNYLAPSNYNRTYRDALIQYILHPEINPEQRVISYDDDWVLLKDAYPKSKVHFLLMSRNPQYYRPHPFIALRDEKFLESAKRKAKEAVVTAAAELRRMLCEHSALEKERMEAMMADELPDELPPGRDWTKEFKVGVHTFPSMSHLHIHIISKDNMGEYMKTGHHYKVFNTSFLAQLDEFPLSENDPRWEAQTMNYSPEMVCWRCKKKKLTRNNWTAFNSHLAAEYKEWRKE</sequence>
<dbReference type="GO" id="GO:0030983">
    <property type="term" value="F:mismatched DNA binding"/>
    <property type="evidence" value="ECO:0007669"/>
    <property type="project" value="TreeGrafter"/>
</dbReference>
<reference evidence="2" key="1">
    <citation type="journal article" date="2020" name="Stud. Mycol.">
        <title>101 Dothideomycetes genomes: a test case for predicting lifestyles and emergence of pathogens.</title>
        <authorList>
            <person name="Haridas S."/>
            <person name="Albert R."/>
            <person name="Binder M."/>
            <person name="Bloem J."/>
            <person name="Labutti K."/>
            <person name="Salamov A."/>
            <person name="Andreopoulos B."/>
            <person name="Baker S."/>
            <person name="Barry K."/>
            <person name="Bills G."/>
            <person name="Bluhm B."/>
            <person name="Cannon C."/>
            <person name="Castanera R."/>
            <person name="Culley D."/>
            <person name="Daum C."/>
            <person name="Ezra D."/>
            <person name="Gonzalez J."/>
            <person name="Henrissat B."/>
            <person name="Kuo A."/>
            <person name="Liang C."/>
            <person name="Lipzen A."/>
            <person name="Lutzoni F."/>
            <person name="Magnuson J."/>
            <person name="Mondo S."/>
            <person name="Nolan M."/>
            <person name="Ohm R."/>
            <person name="Pangilinan J."/>
            <person name="Park H.-J."/>
            <person name="Ramirez L."/>
            <person name="Alfaro M."/>
            <person name="Sun H."/>
            <person name="Tritt A."/>
            <person name="Yoshinaga Y."/>
            <person name="Zwiers L.-H."/>
            <person name="Turgeon B."/>
            <person name="Goodwin S."/>
            <person name="Spatafora J."/>
            <person name="Crous P."/>
            <person name="Grigoriev I."/>
        </authorList>
    </citation>
    <scope>NUCLEOTIDE SEQUENCE</scope>
    <source>
        <strain evidence="2">CBS 115976</strain>
    </source>
</reference>
<dbReference type="EMBL" id="MU004241">
    <property type="protein sequence ID" value="KAF2665231.1"/>
    <property type="molecule type" value="Genomic_DNA"/>
</dbReference>
<dbReference type="GO" id="GO:0000012">
    <property type="term" value="P:single strand break repair"/>
    <property type="evidence" value="ECO:0007669"/>
    <property type="project" value="TreeGrafter"/>
</dbReference>
<dbReference type="PANTHER" id="PTHR12486:SF4">
    <property type="entry name" value="APRATAXIN"/>
    <property type="match status" value="1"/>
</dbReference>
<gene>
    <name evidence="2" type="ORF">BT63DRAFT_429149</name>
</gene>
<dbReference type="GO" id="GO:0003697">
    <property type="term" value="F:single-stranded DNA binding"/>
    <property type="evidence" value="ECO:0007669"/>
    <property type="project" value="TreeGrafter"/>
</dbReference>
<proteinExistence type="predicted"/>
<dbReference type="SUPFAM" id="SSF54197">
    <property type="entry name" value="HIT-like"/>
    <property type="match status" value="1"/>
</dbReference>
<organism evidence="2 3">
    <name type="scientific">Microthyrium microscopicum</name>
    <dbReference type="NCBI Taxonomy" id="703497"/>
    <lineage>
        <taxon>Eukaryota</taxon>
        <taxon>Fungi</taxon>
        <taxon>Dikarya</taxon>
        <taxon>Ascomycota</taxon>
        <taxon>Pezizomycotina</taxon>
        <taxon>Dothideomycetes</taxon>
        <taxon>Dothideomycetes incertae sedis</taxon>
        <taxon>Microthyriales</taxon>
        <taxon>Microthyriaceae</taxon>
        <taxon>Microthyrium</taxon>
    </lineage>
</organism>
<evidence type="ECO:0000313" key="3">
    <source>
        <dbReference type="Proteomes" id="UP000799302"/>
    </source>
</evidence>
<keyword evidence="3" id="KW-1185">Reference proteome</keyword>
<dbReference type="Pfam" id="PF11969">
    <property type="entry name" value="DcpS_C"/>
    <property type="match status" value="1"/>
</dbReference>
<dbReference type="GO" id="GO:0033699">
    <property type="term" value="F:DNA 5'-adenosine monophosphate hydrolase activity"/>
    <property type="evidence" value="ECO:0007669"/>
    <property type="project" value="TreeGrafter"/>
</dbReference>
<protein>
    <submittedName>
        <fullName evidence="2">HIT-like protein</fullName>
    </submittedName>
</protein>
<dbReference type="Gene3D" id="3.30.428.10">
    <property type="entry name" value="HIT-like"/>
    <property type="match status" value="1"/>
</dbReference>
<evidence type="ECO:0000313" key="2">
    <source>
        <dbReference type="EMBL" id="KAF2665231.1"/>
    </source>
</evidence>
<dbReference type="OrthoDB" id="3512845at2759"/>
<dbReference type="GO" id="GO:0003725">
    <property type="term" value="F:double-stranded RNA binding"/>
    <property type="evidence" value="ECO:0007669"/>
    <property type="project" value="TreeGrafter"/>
</dbReference>
<dbReference type="GO" id="GO:0005634">
    <property type="term" value="C:nucleus"/>
    <property type="evidence" value="ECO:0007669"/>
    <property type="project" value="TreeGrafter"/>
</dbReference>
<dbReference type="Proteomes" id="UP000799302">
    <property type="component" value="Unassembled WGS sequence"/>
</dbReference>
<feature type="region of interest" description="Disordered" evidence="1">
    <location>
        <begin position="1"/>
        <end position="26"/>
    </location>
</feature>
<name>A0A6A6U0V3_9PEZI</name>
<evidence type="ECO:0000256" key="1">
    <source>
        <dbReference type="SAM" id="MobiDB-lite"/>
    </source>
</evidence>